<dbReference type="InterPro" id="IPR050833">
    <property type="entry name" value="Poly_Biosynth_Transport"/>
</dbReference>
<sequence>MFADLRNRIAHNPFFTSVLILMSGSVLSQAIPFLASPALGRLYSPNQFATYTLFQSTVNILGVITTLKYDMAIVVAKEDDAPSVFWLCMALSGLLTVVLLAAAPVAVYLLPWLNKGQGAGWVYLVPFSVFITGLFSTLDFYNLRLNRYRVITNANIVRALVSAAVQISLALLGFGVYGLLLGQLLAYFVGDIILASKIIPHIPRPDKKRILVVAKEHRDFARFTMPGTMATTLSYNLISFFLPSFFRAAELGYYSIINQVLSAPLTVISAAVGNVFLKKSSDEAAENRMSAKTFSSVTRVLTLLAVPVFTVLFLFAEPMIRVFLGKQWVPAAAMVRALTPMFLARFIITPVTSSAIVAGRQGASMLWQFSLLAASVLPAVVQSIYPLTVLSYLTLLSLLIAACYIVFYLYCRQLLNHQTKAKLRGKFER</sequence>
<dbReference type="GO" id="GO:0005886">
    <property type="term" value="C:plasma membrane"/>
    <property type="evidence" value="ECO:0007669"/>
    <property type="project" value="UniProtKB-SubCell"/>
</dbReference>
<evidence type="ECO:0000313" key="7">
    <source>
        <dbReference type="EMBL" id="SDM84714.1"/>
    </source>
</evidence>
<feature type="transmembrane region" description="Helical" evidence="6">
    <location>
        <begin position="252"/>
        <end position="277"/>
    </location>
</feature>
<comment type="subcellular location">
    <subcellularLocation>
        <location evidence="1">Cell membrane</location>
        <topology evidence="1">Multi-pass membrane protein</topology>
    </subcellularLocation>
</comment>
<feature type="transmembrane region" description="Helical" evidence="6">
    <location>
        <begin position="223"/>
        <end position="246"/>
    </location>
</feature>
<evidence type="ECO:0000256" key="4">
    <source>
        <dbReference type="ARBA" id="ARBA00022989"/>
    </source>
</evidence>
<evidence type="ECO:0000313" key="8">
    <source>
        <dbReference type="Proteomes" id="UP000199182"/>
    </source>
</evidence>
<gene>
    <name evidence="7" type="ORF">SAMN05192585_10637</name>
</gene>
<dbReference type="AlphaFoldDB" id="A0A1G9WJJ0"/>
<keyword evidence="2" id="KW-1003">Cell membrane</keyword>
<dbReference type="PANTHER" id="PTHR30250">
    <property type="entry name" value="PST FAMILY PREDICTED COLANIC ACID TRANSPORTER"/>
    <property type="match status" value="1"/>
</dbReference>
<feature type="transmembrane region" description="Helical" evidence="6">
    <location>
        <begin position="328"/>
        <end position="348"/>
    </location>
</feature>
<dbReference type="PANTHER" id="PTHR30250:SF11">
    <property type="entry name" value="O-ANTIGEN TRANSPORTER-RELATED"/>
    <property type="match status" value="1"/>
</dbReference>
<dbReference type="OrthoDB" id="109075at2"/>
<keyword evidence="8" id="KW-1185">Reference proteome</keyword>
<feature type="transmembrane region" description="Helical" evidence="6">
    <location>
        <begin position="52"/>
        <end position="72"/>
    </location>
</feature>
<dbReference type="STRING" id="258515.SAMN05192585_10637"/>
<dbReference type="RefSeq" id="WP_092638362.1">
    <property type="nucleotide sequence ID" value="NZ_FNID01000006.1"/>
</dbReference>
<keyword evidence="5 6" id="KW-0472">Membrane</keyword>
<feature type="transmembrane region" description="Helical" evidence="6">
    <location>
        <begin position="155"/>
        <end position="178"/>
    </location>
</feature>
<feature type="transmembrane region" description="Helical" evidence="6">
    <location>
        <begin position="184"/>
        <end position="202"/>
    </location>
</feature>
<evidence type="ECO:0000256" key="6">
    <source>
        <dbReference type="SAM" id="Phobius"/>
    </source>
</evidence>
<dbReference type="Proteomes" id="UP000199182">
    <property type="component" value="Unassembled WGS sequence"/>
</dbReference>
<name>A0A1G9WJJ0_9FIRM</name>
<dbReference type="EMBL" id="FNID01000006">
    <property type="protein sequence ID" value="SDM84714.1"/>
    <property type="molecule type" value="Genomic_DNA"/>
</dbReference>
<evidence type="ECO:0000256" key="1">
    <source>
        <dbReference type="ARBA" id="ARBA00004651"/>
    </source>
</evidence>
<feature type="transmembrane region" description="Helical" evidence="6">
    <location>
        <begin position="121"/>
        <end position="143"/>
    </location>
</feature>
<organism evidence="7 8">
    <name type="scientific">Acetanaerobacterium elongatum</name>
    <dbReference type="NCBI Taxonomy" id="258515"/>
    <lineage>
        <taxon>Bacteria</taxon>
        <taxon>Bacillati</taxon>
        <taxon>Bacillota</taxon>
        <taxon>Clostridia</taxon>
        <taxon>Eubacteriales</taxon>
        <taxon>Oscillospiraceae</taxon>
        <taxon>Acetanaerobacterium</taxon>
    </lineage>
</organism>
<feature type="transmembrane region" description="Helical" evidence="6">
    <location>
        <begin position="391"/>
        <end position="411"/>
    </location>
</feature>
<feature type="transmembrane region" description="Helical" evidence="6">
    <location>
        <begin position="297"/>
        <end position="316"/>
    </location>
</feature>
<dbReference type="Pfam" id="PF13440">
    <property type="entry name" value="Polysacc_synt_3"/>
    <property type="match status" value="1"/>
</dbReference>
<feature type="transmembrane region" description="Helical" evidence="6">
    <location>
        <begin position="84"/>
        <end position="109"/>
    </location>
</feature>
<protein>
    <submittedName>
        <fullName evidence="7">Membrane protein involved in the export of O-antigen and teichoic acid</fullName>
    </submittedName>
</protein>
<evidence type="ECO:0000256" key="3">
    <source>
        <dbReference type="ARBA" id="ARBA00022692"/>
    </source>
</evidence>
<evidence type="ECO:0000256" key="5">
    <source>
        <dbReference type="ARBA" id="ARBA00023136"/>
    </source>
</evidence>
<proteinExistence type="predicted"/>
<feature type="transmembrane region" description="Helical" evidence="6">
    <location>
        <begin position="369"/>
        <end position="385"/>
    </location>
</feature>
<reference evidence="7 8" key="1">
    <citation type="submission" date="2016-10" db="EMBL/GenBank/DDBJ databases">
        <authorList>
            <person name="de Groot N.N."/>
        </authorList>
    </citation>
    <scope>NUCLEOTIDE SEQUENCE [LARGE SCALE GENOMIC DNA]</scope>
    <source>
        <strain evidence="7 8">CGMCC 1.5012</strain>
    </source>
</reference>
<accession>A0A1G9WJJ0</accession>
<keyword evidence="4 6" id="KW-1133">Transmembrane helix</keyword>
<evidence type="ECO:0000256" key="2">
    <source>
        <dbReference type="ARBA" id="ARBA00022475"/>
    </source>
</evidence>
<keyword evidence="3 6" id="KW-0812">Transmembrane</keyword>